<feature type="compositionally biased region" description="Polar residues" evidence="6">
    <location>
        <begin position="194"/>
        <end position="215"/>
    </location>
</feature>
<proteinExistence type="predicted"/>
<dbReference type="Pfam" id="PF00172">
    <property type="entry name" value="Zn_clus"/>
    <property type="match status" value="1"/>
</dbReference>
<feature type="region of interest" description="Disordered" evidence="6">
    <location>
        <begin position="324"/>
        <end position="357"/>
    </location>
</feature>
<feature type="compositionally biased region" description="Polar residues" evidence="6">
    <location>
        <begin position="385"/>
        <end position="411"/>
    </location>
</feature>
<comment type="subcellular location">
    <subcellularLocation>
        <location evidence="1">Nucleus</location>
    </subcellularLocation>
</comment>
<feature type="compositionally biased region" description="Polar residues" evidence="6">
    <location>
        <begin position="232"/>
        <end position="243"/>
    </location>
</feature>
<dbReference type="PROSITE" id="PS50048">
    <property type="entry name" value="ZN2_CY6_FUNGAL_2"/>
    <property type="match status" value="1"/>
</dbReference>
<evidence type="ECO:0000256" key="1">
    <source>
        <dbReference type="ARBA" id="ARBA00004123"/>
    </source>
</evidence>
<evidence type="ECO:0000313" key="8">
    <source>
        <dbReference type="EMBL" id="KAJ9659441.1"/>
    </source>
</evidence>
<gene>
    <name evidence="8" type="ORF">H2201_007332</name>
</gene>
<dbReference type="Gene3D" id="4.10.240.10">
    <property type="entry name" value="Zn(2)-C6 fungal-type DNA-binding domain"/>
    <property type="match status" value="1"/>
</dbReference>
<accession>A0ABQ9NLP6</accession>
<keyword evidence="2" id="KW-0479">Metal-binding</keyword>
<dbReference type="Proteomes" id="UP001172684">
    <property type="component" value="Unassembled WGS sequence"/>
</dbReference>
<dbReference type="InterPro" id="IPR001138">
    <property type="entry name" value="Zn2Cys6_DnaBD"/>
</dbReference>
<feature type="compositionally biased region" description="Basic and acidic residues" evidence="6">
    <location>
        <begin position="14"/>
        <end position="24"/>
    </location>
</feature>
<dbReference type="CDD" id="cd00067">
    <property type="entry name" value="GAL4"/>
    <property type="match status" value="1"/>
</dbReference>
<dbReference type="PANTHER" id="PTHR47338">
    <property type="entry name" value="ZN(II)2CYS6 TRANSCRIPTION FACTOR (EUROFUNG)-RELATED"/>
    <property type="match status" value="1"/>
</dbReference>
<keyword evidence="4" id="KW-0804">Transcription</keyword>
<organism evidence="8 9">
    <name type="scientific">Coniosporium apollinis</name>
    <dbReference type="NCBI Taxonomy" id="61459"/>
    <lineage>
        <taxon>Eukaryota</taxon>
        <taxon>Fungi</taxon>
        <taxon>Dikarya</taxon>
        <taxon>Ascomycota</taxon>
        <taxon>Pezizomycotina</taxon>
        <taxon>Dothideomycetes</taxon>
        <taxon>Dothideomycetes incertae sedis</taxon>
        <taxon>Coniosporium</taxon>
    </lineage>
</organism>
<dbReference type="EMBL" id="JAPDRL010000075">
    <property type="protein sequence ID" value="KAJ9659441.1"/>
    <property type="molecule type" value="Genomic_DNA"/>
</dbReference>
<dbReference type="SMART" id="SM00066">
    <property type="entry name" value="GAL4"/>
    <property type="match status" value="1"/>
</dbReference>
<dbReference type="Pfam" id="PF04082">
    <property type="entry name" value="Fungal_trans"/>
    <property type="match status" value="1"/>
</dbReference>
<dbReference type="InterPro" id="IPR007219">
    <property type="entry name" value="XnlR_reg_dom"/>
</dbReference>
<dbReference type="SUPFAM" id="SSF57701">
    <property type="entry name" value="Zn2/Cys6 DNA-binding domain"/>
    <property type="match status" value="1"/>
</dbReference>
<keyword evidence="9" id="KW-1185">Reference proteome</keyword>
<feature type="compositionally biased region" description="Basic and acidic residues" evidence="6">
    <location>
        <begin position="184"/>
        <end position="193"/>
    </location>
</feature>
<reference evidence="8" key="1">
    <citation type="submission" date="2022-10" db="EMBL/GenBank/DDBJ databases">
        <title>Culturing micro-colonial fungi from biological soil crusts in the Mojave desert and describing Neophaeococcomyces mojavensis, and introducing the new genera and species Taxawa tesnikishii.</title>
        <authorList>
            <person name="Kurbessoian T."/>
            <person name="Stajich J.E."/>
        </authorList>
    </citation>
    <scope>NUCLEOTIDE SEQUENCE</scope>
    <source>
        <strain evidence="8">TK_1</strain>
    </source>
</reference>
<keyword evidence="3" id="KW-0805">Transcription regulation</keyword>
<dbReference type="SMART" id="SM00906">
    <property type="entry name" value="Fungal_trans"/>
    <property type="match status" value="1"/>
</dbReference>
<feature type="domain" description="Zn(2)-C6 fungal-type" evidence="7">
    <location>
        <begin position="295"/>
        <end position="323"/>
    </location>
</feature>
<comment type="caution">
    <text evidence="8">The sequence shown here is derived from an EMBL/GenBank/DDBJ whole genome shotgun (WGS) entry which is preliminary data.</text>
</comment>
<name>A0ABQ9NLP6_9PEZI</name>
<feature type="region of interest" description="Disordered" evidence="6">
    <location>
        <begin position="370"/>
        <end position="415"/>
    </location>
</feature>
<evidence type="ECO:0000256" key="6">
    <source>
        <dbReference type="SAM" id="MobiDB-lite"/>
    </source>
</evidence>
<keyword evidence="5" id="KW-0539">Nucleus</keyword>
<evidence type="ECO:0000313" key="9">
    <source>
        <dbReference type="Proteomes" id="UP001172684"/>
    </source>
</evidence>
<evidence type="ECO:0000256" key="3">
    <source>
        <dbReference type="ARBA" id="ARBA00023015"/>
    </source>
</evidence>
<dbReference type="InterPro" id="IPR050815">
    <property type="entry name" value="TF_fung"/>
</dbReference>
<dbReference type="PANTHER" id="PTHR47338:SF11">
    <property type="entry name" value="ZN(II)2CYS6 TRANSCRIPTION FACTOR (EUROFUNG)"/>
    <property type="match status" value="1"/>
</dbReference>
<dbReference type="CDD" id="cd12148">
    <property type="entry name" value="fungal_TF_MHR"/>
    <property type="match status" value="1"/>
</dbReference>
<feature type="region of interest" description="Disordered" evidence="6">
    <location>
        <begin position="1"/>
        <end position="40"/>
    </location>
</feature>
<evidence type="ECO:0000259" key="7">
    <source>
        <dbReference type="PROSITE" id="PS50048"/>
    </source>
</evidence>
<protein>
    <recommendedName>
        <fullName evidence="7">Zn(2)-C6 fungal-type domain-containing protein</fullName>
    </recommendedName>
</protein>
<dbReference type="InterPro" id="IPR036864">
    <property type="entry name" value="Zn2-C6_fun-type_DNA-bd_sf"/>
</dbReference>
<sequence>MYPRSGNPGWKGPQHSDSDSRRVDSAFPRAHVLPNPPTTFEQHRSYLRAGIHTEERVIGNGVATNGASTHAHVRSDSTNQACHLPSISSLLRSDESAEPAPHTPVPTTSDPFAFGGFGQRHSYPSLEQSPHTRIKGIGAQDDPHLRISTTGRMPSFNGGNGGFQSGTASPRSAPAVLPNSAQRTELRLDHDRSQTSSISYDNDRTGWNGSVSNDSPTEDNGVASASKKSRSRTGQSVSTTTSAPRLLGQRDVPGQGLCYVYEDGTFCKTIIDGEPVNPSWGVTKAGKPRKRLAQACLTCREKKIKCEPNTPKCMQCTKSQRMCKGGSMAPHHSENHSANGSITTGSSSPLKKRSSDEQDIAPALAVLAQTRRTSSLDQNQEKEATAQSSRSQARPSGSTSTNAYSEPSSAAPQPDVWCDTVFQSQQPSHESRSDDYSTLDWERDPYEADPGLVDHLLDMYFTHINAATYCMFPRPHFTSWARKAKHKTSDERMLLHTVLAMGSVFSPDAKAKHAGKQFAGLAATAVTKRLGKFSLQLVQARLILCLYNFSRGKLREAWDMCGSALRAMSAMKLNSEYGVRDFPDDAELDYGFDRVTLEECRRRTFWAAFLMDRYNGFCGGTSCIVVIEDIFVRLPCRLELYEQCAPNETSLFDNTLLQYPPSESCGPMACLSLASAIWGEVLSHTTRNTHLPTPRYEGIYEDFYALTNQRLAGWMAFLPSKLQFTQRNLEAAMQDIYAGTFVSLYAVYHAAAMRLNRHARPSALPRHKVERNISHTIFDAENFLQVMAWLAQANRKRDIGRDDFVFSTPFPGYVFLQAVDVLTAGGRLIDLPGRLQAIHASLKTLHELTRFWASAKAQLKTIQGRLDVLAKIATGEERGAVRGGYWRLRTPFESLDDSTDDVIYGTTDEVFFAAVERHAECGRIDA</sequence>
<evidence type="ECO:0000256" key="4">
    <source>
        <dbReference type="ARBA" id="ARBA00023163"/>
    </source>
</evidence>
<evidence type="ECO:0000256" key="5">
    <source>
        <dbReference type="ARBA" id="ARBA00023242"/>
    </source>
</evidence>
<evidence type="ECO:0000256" key="2">
    <source>
        <dbReference type="ARBA" id="ARBA00022723"/>
    </source>
</evidence>
<feature type="compositionally biased region" description="Polar residues" evidence="6">
    <location>
        <begin position="336"/>
        <end position="349"/>
    </location>
</feature>
<feature type="region of interest" description="Disordered" evidence="6">
    <location>
        <begin position="122"/>
        <end position="249"/>
    </location>
</feature>
<dbReference type="PROSITE" id="PS00463">
    <property type="entry name" value="ZN2_CY6_FUNGAL_1"/>
    <property type="match status" value="1"/>
</dbReference>